<dbReference type="AlphaFoldDB" id="A0A8S2RLQ5"/>
<evidence type="ECO:0000313" key="1">
    <source>
        <dbReference type="EMBL" id="CAF4168343.1"/>
    </source>
</evidence>
<sequence length="51" mass="5687">QMVGTKPPPPPTTSTCPAIDEIKSTMEKLFDAQTEILLTKLAEMEKRLNEL</sequence>
<protein>
    <submittedName>
        <fullName evidence="1">Uncharacterized protein</fullName>
    </submittedName>
</protein>
<gene>
    <name evidence="1" type="ORF">SMN809_LOCUS20486</name>
</gene>
<reference evidence="1" key="1">
    <citation type="submission" date="2021-02" db="EMBL/GenBank/DDBJ databases">
        <authorList>
            <person name="Nowell W R."/>
        </authorList>
    </citation>
    <scope>NUCLEOTIDE SEQUENCE</scope>
</reference>
<feature type="non-terminal residue" evidence="1">
    <location>
        <position position="1"/>
    </location>
</feature>
<name>A0A8S2RLQ5_9BILA</name>
<dbReference type="Proteomes" id="UP000676336">
    <property type="component" value="Unassembled WGS sequence"/>
</dbReference>
<dbReference type="EMBL" id="CAJOBI010012967">
    <property type="protein sequence ID" value="CAF4168343.1"/>
    <property type="molecule type" value="Genomic_DNA"/>
</dbReference>
<accession>A0A8S2RLQ5</accession>
<evidence type="ECO:0000313" key="2">
    <source>
        <dbReference type="Proteomes" id="UP000676336"/>
    </source>
</evidence>
<organism evidence="1 2">
    <name type="scientific">Rotaria magnacalcarata</name>
    <dbReference type="NCBI Taxonomy" id="392030"/>
    <lineage>
        <taxon>Eukaryota</taxon>
        <taxon>Metazoa</taxon>
        <taxon>Spiralia</taxon>
        <taxon>Gnathifera</taxon>
        <taxon>Rotifera</taxon>
        <taxon>Eurotatoria</taxon>
        <taxon>Bdelloidea</taxon>
        <taxon>Philodinida</taxon>
        <taxon>Philodinidae</taxon>
        <taxon>Rotaria</taxon>
    </lineage>
</organism>
<comment type="caution">
    <text evidence="1">The sequence shown here is derived from an EMBL/GenBank/DDBJ whole genome shotgun (WGS) entry which is preliminary data.</text>
</comment>
<proteinExistence type="predicted"/>